<keyword evidence="2" id="KW-1185">Reference proteome</keyword>
<evidence type="ECO:0000313" key="1">
    <source>
        <dbReference type="EMBL" id="CEP12836.1"/>
    </source>
</evidence>
<protein>
    <submittedName>
        <fullName evidence="1">Uncharacterized protein</fullName>
    </submittedName>
</protein>
<name>A0A0B7N3F2_9FUNG</name>
<accession>A0A0B7N3F2</accession>
<proteinExistence type="predicted"/>
<reference evidence="1 2" key="1">
    <citation type="submission" date="2014-09" db="EMBL/GenBank/DDBJ databases">
        <authorList>
            <person name="Ellenberger Sabrina"/>
        </authorList>
    </citation>
    <scope>NUCLEOTIDE SEQUENCE [LARGE SCALE GENOMIC DNA]</scope>
    <source>
        <strain evidence="1 2">CBS 412.66</strain>
    </source>
</reference>
<sequence>GGAERKAKPIVDYLLNMNLRVIESPKD</sequence>
<organism evidence="1 2">
    <name type="scientific">Parasitella parasitica</name>
    <dbReference type="NCBI Taxonomy" id="35722"/>
    <lineage>
        <taxon>Eukaryota</taxon>
        <taxon>Fungi</taxon>
        <taxon>Fungi incertae sedis</taxon>
        <taxon>Mucoromycota</taxon>
        <taxon>Mucoromycotina</taxon>
        <taxon>Mucoromycetes</taxon>
        <taxon>Mucorales</taxon>
        <taxon>Mucorineae</taxon>
        <taxon>Mucoraceae</taxon>
        <taxon>Parasitella</taxon>
    </lineage>
</organism>
<evidence type="ECO:0000313" key="2">
    <source>
        <dbReference type="Proteomes" id="UP000054107"/>
    </source>
</evidence>
<dbReference type="AlphaFoldDB" id="A0A0B7N3F2"/>
<dbReference type="Proteomes" id="UP000054107">
    <property type="component" value="Unassembled WGS sequence"/>
</dbReference>
<dbReference type="EMBL" id="LN728541">
    <property type="protein sequence ID" value="CEP12836.1"/>
    <property type="molecule type" value="Genomic_DNA"/>
</dbReference>
<feature type="non-terminal residue" evidence="1">
    <location>
        <position position="1"/>
    </location>
</feature>
<gene>
    <name evidence="1" type="primary">PARPA_06837.1 scaffold 24298</name>
</gene>